<keyword evidence="5" id="KW-1185">Reference proteome</keyword>
<organism evidence="3 4">
    <name type="scientific">Methylobacterium dankookense</name>
    <dbReference type="NCBI Taxonomy" id="560405"/>
    <lineage>
        <taxon>Bacteria</taxon>
        <taxon>Pseudomonadati</taxon>
        <taxon>Pseudomonadota</taxon>
        <taxon>Alphaproteobacteria</taxon>
        <taxon>Hyphomicrobiales</taxon>
        <taxon>Methylobacteriaceae</taxon>
        <taxon>Methylobacterium</taxon>
    </lineage>
</organism>
<evidence type="ECO:0000313" key="5">
    <source>
        <dbReference type="Proteomes" id="UP001055303"/>
    </source>
</evidence>
<dbReference type="Pfam" id="PF10098">
    <property type="entry name" value="DUF2336"/>
    <property type="match status" value="1"/>
</dbReference>
<name>A0A564G1Y1_9HYPH</name>
<dbReference type="InterPro" id="IPR019285">
    <property type="entry name" value="DUF2336"/>
</dbReference>
<reference evidence="3 4" key="1">
    <citation type="submission" date="2019-06" db="EMBL/GenBank/DDBJ databases">
        <authorList>
            <person name="Rodrigo-Torres L."/>
            <person name="Arahal R. D."/>
            <person name="Lucena T."/>
        </authorList>
    </citation>
    <scope>NUCLEOTIDE SEQUENCE [LARGE SCALE GENOMIC DNA]</scope>
    <source>
        <strain evidence="3 4">SW08-7</strain>
    </source>
</reference>
<dbReference type="Proteomes" id="UP001055303">
    <property type="component" value="Unassembled WGS sequence"/>
</dbReference>
<proteinExistence type="predicted"/>
<dbReference type="EMBL" id="BPQI01000225">
    <property type="protein sequence ID" value="GJD59576.1"/>
    <property type="molecule type" value="Genomic_DNA"/>
</dbReference>
<feature type="region of interest" description="Disordered" evidence="1">
    <location>
        <begin position="168"/>
        <end position="192"/>
    </location>
</feature>
<protein>
    <submittedName>
        <fullName evidence="3">Uncharacterized protein</fullName>
    </submittedName>
</protein>
<evidence type="ECO:0000313" key="2">
    <source>
        <dbReference type="EMBL" id="GJD59576.1"/>
    </source>
</evidence>
<evidence type="ECO:0000313" key="4">
    <source>
        <dbReference type="Proteomes" id="UP000401717"/>
    </source>
</evidence>
<dbReference type="OrthoDB" id="7888976at2"/>
<sequence length="216" mass="23072">MTLDPEELSAAELLVARIAANTSEAAALAFSGHFLSSNFGRSLSTMEARICDGALLILARTERLSVRAQLAAILASVESGPVRTVTHLAYDLEVEVAGPLLKRSPLISEEDLEAIAQLRSQDHLTALAGRTTLSPALAGIVKSRLSIFNAHGIPGKGTSAAIRQTYSDRPAPASDAAEYRPHGSSSHSLERRRARIERMTLRLIEGGRHRCGEAAD</sequence>
<dbReference type="AlphaFoldDB" id="A0A564G1Y1"/>
<dbReference type="RefSeq" id="WP_144766344.1">
    <property type="nucleotide sequence ID" value="NZ_BPQI01000225.1"/>
</dbReference>
<dbReference type="EMBL" id="CABFVH010000026">
    <property type="protein sequence ID" value="VUF13980.1"/>
    <property type="molecule type" value="Genomic_DNA"/>
</dbReference>
<evidence type="ECO:0000256" key="1">
    <source>
        <dbReference type="SAM" id="MobiDB-lite"/>
    </source>
</evidence>
<reference evidence="2" key="3">
    <citation type="submission" date="2021-08" db="EMBL/GenBank/DDBJ databases">
        <authorList>
            <person name="Tani A."/>
            <person name="Ola A."/>
            <person name="Ogura Y."/>
            <person name="Katsura K."/>
            <person name="Hayashi T."/>
        </authorList>
    </citation>
    <scope>NUCLEOTIDE SEQUENCE</scope>
    <source>
        <strain evidence="2">DSM 22415</strain>
    </source>
</reference>
<dbReference type="Proteomes" id="UP000401717">
    <property type="component" value="Unassembled WGS sequence"/>
</dbReference>
<accession>A0A564G1Y1</accession>
<evidence type="ECO:0000313" key="3">
    <source>
        <dbReference type="EMBL" id="VUF13980.1"/>
    </source>
</evidence>
<gene>
    <name evidence="2" type="ORF">IFDJLNFL_5505</name>
    <name evidence="3" type="ORF">MTDSW087_03690</name>
</gene>
<reference evidence="2" key="2">
    <citation type="journal article" date="2021" name="Front. Microbiol.">
        <title>Comprehensive Comparative Genomics and Phenotyping of Methylobacterium Species.</title>
        <authorList>
            <person name="Alessa O."/>
            <person name="Ogura Y."/>
            <person name="Fujitani Y."/>
            <person name="Takami H."/>
            <person name="Hayashi T."/>
            <person name="Sahin N."/>
            <person name="Tani A."/>
        </authorList>
    </citation>
    <scope>NUCLEOTIDE SEQUENCE</scope>
    <source>
        <strain evidence="2">DSM 22415</strain>
    </source>
</reference>